<name>A0A1J1J7P3_9DIPT</name>
<evidence type="ECO:0000313" key="1">
    <source>
        <dbReference type="EMBL" id="CRL08453.1"/>
    </source>
</evidence>
<accession>A0A1J1J7P3</accession>
<reference evidence="1 2" key="1">
    <citation type="submission" date="2015-04" db="EMBL/GenBank/DDBJ databases">
        <authorList>
            <person name="Syromyatnikov M.Y."/>
            <person name="Popov V.N."/>
        </authorList>
    </citation>
    <scope>NUCLEOTIDE SEQUENCE [LARGE SCALE GENOMIC DNA]</scope>
</reference>
<dbReference type="AlphaFoldDB" id="A0A1J1J7P3"/>
<evidence type="ECO:0000313" key="2">
    <source>
        <dbReference type="Proteomes" id="UP000183832"/>
    </source>
</evidence>
<dbReference type="EMBL" id="CVRI01000075">
    <property type="protein sequence ID" value="CRL08453.1"/>
    <property type="molecule type" value="Genomic_DNA"/>
</dbReference>
<organism evidence="1 2">
    <name type="scientific">Clunio marinus</name>
    <dbReference type="NCBI Taxonomy" id="568069"/>
    <lineage>
        <taxon>Eukaryota</taxon>
        <taxon>Metazoa</taxon>
        <taxon>Ecdysozoa</taxon>
        <taxon>Arthropoda</taxon>
        <taxon>Hexapoda</taxon>
        <taxon>Insecta</taxon>
        <taxon>Pterygota</taxon>
        <taxon>Neoptera</taxon>
        <taxon>Endopterygota</taxon>
        <taxon>Diptera</taxon>
        <taxon>Nematocera</taxon>
        <taxon>Chironomoidea</taxon>
        <taxon>Chironomidae</taxon>
        <taxon>Clunio</taxon>
    </lineage>
</organism>
<protein>
    <submittedName>
        <fullName evidence="1">CLUMA_CG021507, isoform A</fullName>
    </submittedName>
</protein>
<gene>
    <name evidence="1" type="ORF">CLUMA_CG021507</name>
</gene>
<keyword evidence="2" id="KW-1185">Reference proteome</keyword>
<dbReference type="Proteomes" id="UP000183832">
    <property type="component" value="Unassembled WGS sequence"/>
</dbReference>
<sequence>MKQRLRRNLKFLTFLKKGRSSMTFKNTMNLTFNFESLRKSETRIFCILNKIIPTCNELLCDLRMIIFYGFNLIQLANVPE</sequence>
<proteinExistence type="predicted"/>